<feature type="transmembrane region" description="Helical" evidence="12">
    <location>
        <begin position="1734"/>
        <end position="1754"/>
    </location>
</feature>
<feature type="transmembrane region" description="Helical" evidence="12">
    <location>
        <begin position="1076"/>
        <end position="1096"/>
    </location>
</feature>
<feature type="transmembrane region" description="Helical" evidence="12">
    <location>
        <begin position="1894"/>
        <end position="1920"/>
    </location>
</feature>
<comment type="function">
    <text evidence="9">Odorant receptor which mediates acceptance or avoidance behavior, depending on its substrates. The odorant receptor repertoire encodes a large collection of odor stimuli that vary widely in identity, intensity, and duration. May form a complex with Orco to form odorant-sensing units, providing sensitive and prolonged odorant signaling and calcium permeability.</text>
</comment>
<feature type="transmembrane region" description="Helical" evidence="12">
    <location>
        <begin position="2249"/>
        <end position="2271"/>
    </location>
</feature>
<keyword evidence="3 12" id="KW-0812">Transmembrane</keyword>
<feature type="transmembrane region" description="Helical" evidence="12">
    <location>
        <begin position="1766"/>
        <end position="1786"/>
    </location>
</feature>
<dbReference type="PANTHER" id="PTHR21137:SF37">
    <property type="entry name" value="ODORANT RECEPTOR 46A, ISOFORM B-RELATED"/>
    <property type="match status" value="1"/>
</dbReference>
<feature type="transmembrane region" description="Helical" evidence="12">
    <location>
        <begin position="1657"/>
        <end position="1680"/>
    </location>
</feature>
<evidence type="ECO:0000256" key="2">
    <source>
        <dbReference type="ARBA" id="ARBA00022606"/>
    </source>
</evidence>
<feature type="transmembrane region" description="Helical" evidence="12">
    <location>
        <begin position="557"/>
        <end position="576"/>
    </location>
</feature>
<comment type="caution">
    <text evidence="13">The sequence shown here is derived from an EMBL/GenBank/DDBJ whole genome shotgun (WGS) entry which is preliminary data.</text>
</comment>
<feature type="transmembrane region" description="Helical" evidence="12">
    <location>
        <begin position="607"/>
        <end position="633"/>
    </location>
</feature>
<keyword evidence="7" id="KW-0675">Receptor</keyword>
<evidence type="ECO:0000256" key="5">
    <source>
        <dbReference type="ARBA" id="ARBA00022989"/>
    </source>
</evidence>
<keyword evidence="14" id="KW-1185">Reference proteome</keyword>
<feature type="transmembrane region" description="Helical" evidence="12">
    <location>
        <begin position="1417"/>
        <end position="1439"/>
    </location>
</feature>
<protein>
    <submittedName>
        <fullName evidence="13">OR46A protein</fullName>
    </submittedName>
</protein>
<feature type="transmembrane region" description="Helical" evidence="12">
    <location>
        <begin position="1208"/>
        <end position="1226"/>
    </location>
</feature>
<feature type="transmembrane region" description="Helical" evidence="12">
    <location>
        <begin position="67"/>
        <end position="85"/>
    </location>
</feature>
<evidence type="ECO:0000256" key="1">
    <source>
        <dbReference type="ARBA" id="ARBA00004141"/>
    </source>
</evidence>
<feature type="transmembrane region" description="Helical" evidence="12">
    <location>
        <begin position="1932"/>
        <end position="1950"/>
    </location>
</feature>
<dbReference type="GO" id="GO:0050911">
    <property type="term" value="P:detection of chemical stimulus involved in sensory perception of smell"/>
    <property type="evidence" value="ECO:0007669"/>
    <property type="project" value="UniProtKB-ARBA"/>
</dbReference>
<keyword evidence="5 12" id="KW-1133">Transmembrane helix</keyword>
<dbReference type="GO" id="GO:0016020">
    <property type="term" value="C:membrane"/>
    <property type="evidence" value="ECO:0007669"/>
    <property type="project" value="UniProtKB-SubCell"/>
</dbReference>
<feature type="transmembrane region" description="Helical" evidence="12">
    <location>
        <begin position="2193"/>
        <end position="2209"/>
    </location>
</feature>
<name>A0ABD2AG93_VESSQ</name>
<dbReference type="Pfam" id="PF02949">
    <property type="entry name" value="7tm_6"/>
    <property type="match status" value="7"/>
</dbReference>
<feature type="transmembrane region" description="Helical" evidence="12">
    <location>
        <begin position="2461"/>
        <end position="2482"/>
    </location>
</feature>
<evidence type="ECO:0000256" key="10">
    <source>
        <dbReference type="ARBA" id="ARBA00037946"/>
    </source>
</evidence>
<accession>A0ABD2AG93</accession>
<feature type="transmembrane region" description="Helical" evidence="12">
    <location>
        <begin position="2138"/>
        <end position="2158"/>
    </location>
</feature>
<feature type="transmembrane region" description="Helical" evidence="12">
    <location>
        <begin position="1385"/>
        <end position="1405"/>
    </location>
</feature>
<comment type="subunit">
    <text evidence="11">Interacts with Orco. Complexes exist early in the endomembrane system in olfactory sensory neurons (OSNs), coupling these complexes to the conserved ciliary trafficking pathway.</text>
</comment>
<feature type="transmembrane region" description="Helical" evidence="12">
    <location>
        <begin position="1617"/>
        <end position="1637"/>
    </location>
</feature>
<feature type="transmembrane region" description="Helical" evidence="12">
    <location>
        <begin position="926"/>
        <end position="944"/>
    </location>
</feature>
<feature type="transmembrane region" description="Helical" evidence="12">
    <location>
        <begin position="706"/>
        <end position="726"/>
    </location>
</feature>
<feature type="transmembrane region" description="Helical" evidence="12">
    <location>
        <begin position="1864"/>
        <end position="1882"/>
    </location>
</feature>
<feature type="transmembrane region" description="Helical" evidence="12">
    <location>
        <begin position="2344"/>
        <end position="2363"/>
    </location>
</feature>
<organism evidence="13 14">
    <name type="scientific">Vespula squamosa</name>
    <name type="common">Southern yellow jacket</name>
    <name type="synonym">Wasp</name>
    <dbReference type="NCBI Taxonomy" id="30214"/>
    <lineage>
        <taxon>Eukaryota</taxon>
        <taxon>Metazoa</taxon>
        <taxon>Ecdysozoa</taxon>
        <taxon>Arthropoda</taxon>
        <taxon>Hexapoda</taxon>
        <taxon>Insecta</taxon>
        <taxon>Pterygota</taxon>
        <taxon>Neoptera</taxon>
        <taxon>Endopterygota</taxon>
        <taxon>Hymenoptera</taxon>
        <taxon>Apocrita</taxon>
        <taxon>Aculeata</taxon>
        <taxon>Vespoidea</taxon>
        <taxon>Vespidae</taxon>
        <taxon>Vespinae</taxon>
        <taxon>Vespula</taxon>
    </lineage>
</organism>
<dbReference type="InterPro" id="IPR004117">
    <property type="entry name" value="7tm6_olfct_rcpt"/>
</dbReference>
<evidence type="ECO:0000256" key="11">
    <source>
        <dbReference type="ARBA" id="ARBA00038679"/>
    </source>
</evidence>
<feature type="transmembrane region" description="Helical" evidence="12">
    <location>
        <begin position="1479"/>
        <end position="1504"/>
    </location>
</feature>
<comment type="subcellular location">
    <subcellularLocation>
        <location evidence="1">Membrane</location>
        <topology evidence="1">Multi-pass membrane protein</topology>
    </subcellularLocation>
</comment>
<feature type="transmembrane region" description="Helical" evidence="12">
    <location>
        <begin position="1046"/>
        <end position="1064"/>
    </location>
</feature>
<comment type="similarity">
    <text evidence="10">Belongs to the insect chemoreceptor superfamily. Heteromeric odorant receptor channel (TC 1.A.69) family. Or2a subfamily.</text>
</comment>
<feature type="transmembrane region" description="Helical" evidence="12">
    <location>
        <begin position="1308"/>
        <end position="1331"/>
    </location>
</feature>
<sequence>MHILPVSFALFTYVGYWRPINWPKNSFKSYLYNLYTLFMIFILCLFAFCEIVDAYVDHNVNTFIEKFTLTISVVAVCIKVINLTLRRESVISLINMLLKDDCIPRDSEEQKIKRKFDEDAKKITIYCEFLNEATVVFAIISQIVDAVKERILPLANWTPYDHSSDIMFWLSLIHQSVALLVCANASVAHETIISGLMLQICAQLEILGHRVKTLPMLLEMARKNCDYIINWKKKEKRIIRELIEYHLYIYSFASKVNNVFTTMIMLQFSISSIVLCLTVYRMSKAEITSFEFLWAVFYLASMFMQIFLYCWYGNEVILKSIQIGDMFYEMDWTSLKTDIIKILPIVMSRSTKPIEMRSGYVIVLSAQSFTNTEYIVHSFQRSAKILVIIEKIEFEQSTLIYFVLTLEEFVIFKIDYIRHSVQNSQKEFFTTKMTILASTLMILSICGCWRPPSWSFSYYKRFIYDLYNICVIFLVSSLSLSQIIGIALNVSNDLSEEIYISLTIAVSCLKTLTFKFYHNDIVKLINTLAEEPYKPSNNEEIQIQLKFEKLARFNTNGYTSLIGFSVSSFVFMSLLTDLKEKQLTFQVWLPFDSTTSVIYYLTYTQQMLGMTLAGFLNVALDSLICGIFIHICCQIKILKNRLMKISNEQEALLKLCVRHHECIYKFADNVNKIFGLIMFIQFFGSTMTVSFTLYQLTKISSTSIEYAKMSLYMYCMLIQIYLYCWYGNLVTLKSKEIIDNIFDINWTILDNSIKTSLLIMMNRTMNPISLVVMKIFSLNLNSFISIIKTAYSAYNLLQQTQDSLKPIFIILTLSGSRIPPSWSSSIYKRLLYNLYTISIASLVSSLALSQMIGMALNVDSSNVSDDIYLFLVQFVSCFKLLSLVVNRNNIVDLIVTLGQEPHQPLDDVEINIHTKFDDLVRFNTNTYTSFVVFTVSNFLLLSLFTSFNKRELTFQAWLPFDIYMTPVVFCLTYTHQMIAMILGAVIHVALDTIVWYLLIHINCQIRILENRLTNITNEGKAILKLCLRHHECIYSFAAAVNETFKYTIFIQFSASTLTVCFTLIRLTSISANNLEFVKMVLFMSGMLAQLYLYCWYGHLISLKSQEITNAMFQTNFTELSRDMKKSLLIMMKRTTRPIVIIVMNLFPLNLESYLRPHTRHTTSWNKLKKTSVDAGDLHLAFIISSLSLSQMISIGLNADDSSNFTDDIYVLLAFIVACFKMLSLMINRNNIVDLIVTLGQEPHQPLDDGETNIQIKFDKLSRFNTRSYAFLITLSVMSFLFLSLITDFRKRQLTFRTWLPFDDNMTPVVFYLMYTHQMLAMTLGAMIHVALDTLICDFFINICCQIRILENRLTKITNERKTILKLCIHHHECIYRFAAVVNETFKFTIFVQFFASTLTVCFTLVQLTKTSANSLEFIKMIFFMSGMLTQVYLYCWYGHLVTLKSQEITNEMFQADFIELSNDMKKSLLIMMKRTTRPIVFIVMNLFPLNLNSFVSVSNFMLITKCCNSYTYLRPHTRHTTSWNKLKKTFLVLSLSLSQMFGIALNADDSSNVSDDIYVFLAQFVSCFKMLSLVINRNNIVDLIVTLGQEPHQPLDDVETNIQIKFDKLSRFNTNSYASLISFTVSNFLLLSLITNFKKRQLTFRAWLPFDDNMTPIVFYLTYTHQILAVTIAAMIHVALDTLICNLLINICCQIRILENRLTKITNKRKTILKLCIRHHECIYRFAATVNKTFKFAIFVQFFASTLTVCFTLYQLTKVSANTSEFIKMIFFMSSMLTQVYLYCWYGHLVTLKSQEITNEMFQADFTELNNDMKKSLLIMMKRTTRPIVFIVMDLFPLNLESYLRRHTRYTTSWNKLKKIRDNIMTILASSFMILSICGCWRPPSWSLSFYKRFAYNLYTIFIAFLVSSLSLSQAIGIALNEDDSSDSSDEIYVFFAEFISCFKMLSLVINRNKIVNLIGTLTQEPHEPSDGVETKIQIKLNTHYYVLLISLSVASFSSLSLVTNLTKRQLTFRAWLPFDNNVTTFVFYLIYFHQILAFVIGAALHVALDSLIFGFLIHVCCQIKILENRLMKITNENKPVLRLCIRHHDCIYKFANNVIEIFEFTIFIQFFITTSTVCFTLYQLTKVSPISFECVKILLYMSCILTQVYLYCWYGSLIETKSKEISMTIFDIDWITLSDDIRKTLLFMMKRTMKPIVFVVIRILPVNLNSFVSIKIILIMRILSLPFKILIFCGAWKPTSWTTTCKKIVYGTYTFLVILFVSSFLCSQMIDMFTVDNMNEFTESSHMLLTMVIGFCKAVNVLMARKKIIKLVDTLTDEMRFSVDSEESKIQEKYDRTIRANTLHYAIMIETSVLSSILNSLLTDLQAKTLPFRAWIPYDCSSSIVFYLTYFYQMISMTACSLFHVAIDALFCGFLLQICCQIDILKCRLKRLNGNSIDDLRKCIQHHYQIYQIAEKMNEAFVVTIFAQFFISSVVLCLSMFELLKNDLLSTEFMALVIYLSTLLVQIYIFCWYGNEVKLKSIHISVAFAESNWTSLDNSSQKMIVIMMQRAANPIEFVSGYFITVNLDTFMNVYDLLEHSKGQ</sequence>
<keyword evidence="6 12" id="KW-0472">Membrane</keyword>
<feature type="transmembrane region" description="Helical" evidence="12">
    <location>
        <begin position="1177"/>
        <end position="1196"/>
    </location>
</feature>
<feature type="transmembrane region" description="Helical" evidence="12">
    <location>
        <begin position="980"/>
        <end position="999"/>
    </location>
</feature>
<evidence type="ECO:0000313" key="14">
    <source>
        <dbReference type="Proteomes" id="UP001607302"/>
    </source>
</evidence>
<dbReference type="GO" id="GO:0007165">
    <property type="term" value="P:signal transduction"/>
    <property type="evidence" value="ECO:0007669"/>
    <property type="project" value="UniProtKB-KW"/>
</dbReference>
<feature type="transmembrane region" description="Helical" evidence="12">
    <location>
        <begin position="34"/>
        <end position="55"/>
    </location>
</feature>
<feature type="transmembrane region" description="Helical" evidence="12">
    <location>
        <begin position="1985"/>
        <end position="2006"/>
    </location>
</feature>
<feature type="transmembrane region" description="Helical" evidence="12">
    <location>
        <begin position="830"/>
        <end position="855"/>
    </location>
</feature>
<evidence type="ECO:0000256" key="6">
    <source>
        <dbReference type="ARBA" id="ARBA00023136"/>
    </source>
</evidence>
<gene>
    <name evidence="13" type="ORF">V1478_011071</name>
</gene>
<evidence type="ECO:0000256" key="4">
    <source>
        <dbReference type="ARBA" id="ARBA00022725"/>
    </source>
</evidence>
<feature type="transmembrane region" description="Helical" evidence="12">
    <location>
        <begin position="292"/>
        <end position="312"/>
    </location>
</feature>
<feature type="transmembrane region" description="Helical" evidence="12">
    <location>
        <begin position="2102"/>
        <end position="2126"/>
    </location>
</feature>
<dbReference type="Proteomes" id="UP001607302">
    <property type="component" value="Unassembled WGS sequence"/>
</dbReference>
<feature type="transmembrane region" description="Helical" evidence="12">
    <location>
        <begin position="498"/>
        <end position="517"/>
    </location>
</feature>
<feature type="transmembrane region" description="Helical" evidence="12">
    <location>
        <begin position="867"/>
        <end position="885"/>
    </location>
</feature>
<feature type="transmembrane region" description="Helical" evidence="12">
    <location>
        <begin position="2215"/>
        <end position="2237"/>
    </location>
</feature>
<keyword evidence="4" id="KW-0552">Olfaction</keyword>
<dbReference type="PANTHER" id="PTHR21137">
    <property type="entry name" value="ODORANT RECEPTOR"/>
    <property type="match status" value="1"/>
</dbReference>
<feature type="transmembrane region" description="Helical" evidence="12">
    <location>
        <begin position="259"/>
        <end position="280"/>
    </location>
</feature>
<proteinExistence type="inferred from homology"/>
<keyword evidence="2" id="KW-0716">Sensory transduction</keyword>
<feature type="transmembrane region" description="Helical" evidence="12">
    <location>
        <begin position="2494"/>
        <end position="2514"/>
    </location>
</feature>
<evidence type="ECO:0000313" key="13">
    <source>
        <dbReference type="EMBL" id="KAL2719609.1"/>
    </source>
</evidence>
<keyword evidence="8" id="KW-0807">Transducer</keyword>
<feature type="transmembrane region" description="Helical" evidence="12">
    <location>
        <begin position="1824"/>
        <end position="1844"/>
    </location>
</feature>
<feature type="transmembrane region" description="Helical" evidence="12">
    <location>
        <begin position="2026"/>
        <end position="2049"/>
    </location>
</feature>
<evidence type="ECO:0000256" key="9">
    <source>
        <dbReference type="ARBA" id="ARBA00037764"/>
    </source>
</evidence>
<evidence type="ECO:0000256" key="7">
    <source>
        <dbReference type="ARBA" id="ARBA00023170"/>
    </source>
</evidence>
<feature type="transmembrane region" description="Helical" evidence="12">
    <location>
        <begin position="464"/>
        <end position="486"/>
    </location>
</feature>
<evidence type="ECO:0000256" key="12">
    <source>
        <dbReference type="SAM" id="Phobius"/>
    </source>
</evidence>
<reference evidence="13 14" key="1">
    <citation type="journal article" date="2024" name="Ann. Entomol. Soc. Am.">
        <title>Genomic analyses of the southern and eastern yellowjacket wasps (Hymenoptera: Vespidae) reveal evolutionary signatures of social life.</title>
        <authorList>
            <person name="Catto M.A."/>
            <person name="Caine P.B."/>
            <person name="Orr S.E."/>
            <person name="Hunt B.G."/>
            <person name="Goodisman M.A.D."/>
        </authorList>
    </citation>
    <scope>NUCLEOTIDE SEQUENCE [LARGE SCALE GENOMIC DNA]</scope>
    <source>
        <strain evidence="13">233</strain>
        <tissue evidence="13">Head and thorax</tissue>
    </source>
</reference>
<feature type="transmembrane region" description="Helical" evidence="12">
    <location>
        <begin position="1557"/>
        <end position="1575"/>
    </location>
</feature>
<evidence type="ECO:0000256" key="3">
    <source>
        <dbReference type="ARBA" id="ARBA00022692"/>
    </source>
</evidence>
<feature type="transmembrane region" description="Helical" evidence="12">
    <location>
        <begin position="673"/>
        <end position="694"/>
    </location>
</feature>
<feature type="transmembrane region" description="Helical" evidence="12">
    <location>
        <begin position="2392"/>
        <end position="2417"/>
    </location>
</feature>
<feature type="transmembrane region" description="Helical" evidence="12">
    <location>
        <begin position="1268"/>
        <end position="1288"/>
    </location>
</feature>
<evidence type="ECO:0000256" key="8">
    <source>
        <dbReference type="ARBA" id="ARBA00023224"/>
    </source>
</evidence>
<feature type="transmembrane region" description="Helical" evidence="12">
    <location>
        <begin position="2286"/>
        <end position="2304"/>
    </location>
</feature>
<dbReference type="EMBL" id="JAUDFV010000149">
    <property type="protein sequence ID" value="KAL2719609.1"/>
    <property type="molecule type" value="Genomic_DNA"/>
</dbReference>